<dbReference type="Proteomes" id="UP000014760">
    <property type="component" value="Unassembled WGS sequence"/>
</dbReference>
<dbReference type="PANTHER" id="PTHR35539:SF1">
    <property type="entry name" value="CDNA SEQUENCE BC048562"/>
    <property type="match status" value="1"/>
</dbReference>
<protein>
    <recommendedName>
        <fullName evidence="2">Domain of unknown function with conserved HDNR motif domain-containing protein</fullName>
    </recommendedName>
</protein>
<accession>R7U8U6</accession>
<evidence type="ECO:0000313" key="4">
    <source>
        <dbReference type="EnsemblMetazoa" id="CapteP196725"/>
    </source>
</evidence>
<keyword evidence="5" id="KW-1185">Reference proteome</keyword>
<dbReference type="EMBL" id="KB303931">
    <property type="protein sequence ID" value="ELU02546.1"/>
    <property type="molecule type" value="Genomic_DNA"/>
</dbReference>
<dbReference type="HOGENOM" id="CLU_089439_0_0_1"/>
<evidence type="ECO:0000313" key="3">
    <source>
        <dbReference type="EMBL" id="ELU02546.1"/>
    </source>
</evidence>
<evidence type="ECO:0000313" key="5">
    <source>
        <dbReference type="Proteomes" id="UP000014760"/>
    </source>
</evidence>
<name>R7U8U6_CAPTE</name>
<reference evidence="3 5" key="2">
    <citation type="journal article" date="2013" name="Nature">
        <title>Insights into bilaterian evolution from three spiralian genomes.</title>
        <authorList>
            <person name="Simakov O."/>
            <person name="Marletaz F."/>
            <person name="Cho S.J."/>
            <person name="Edsinger-Gonzales E."/>
            <person name="Havlak P."/>
            <person name="Hellsten U."/>
            <person name="Kuo D.H."/>
            <person name="Larsson T."/>
            <person name="Lv J."/>
            <person name="Arendt D."/>
            <person name="Savage R."/>
            <person name="Osoegawa K."/>
            <person name="de Jong P."/>
            <person name="Grimwood J."/>
            <person name="Chapman J.A."/>
            <person name="Shapiro H."/>
            <person name="Aerts A."/>
            <person name="Otillar R.P."/>
            <person name="Terry A.Y."/>
            <person name="Boore J.L."/>
            <person name="Grigoriev I.V."/>
            <person name="Lindberg D.R."/>
            <person name="Seaver E.C."/>
            <person name="Weisblat D.A."/>
            <person name="Putnam N.H."/>
            <person name="Rokhsar D.S."/>
        </authorList>
    </citation>
    <scope>NUCLEOTIDE SEQUENCE</scope>
    <source>
        <strain evidence="3 5">I ESC-2004</strain>
    </source>
</reference>
<dbReference type="Pfam" id="PF15115">
    <property type="entry name" value="HDNR"/>
    <property type="match status" value="1"/>
</dbReference>
<proteinExistence type="predicted"/>
<dbReference type="EnsemblMetazoa" id="CapteT196725">
    <property type="protein sequence ID" value="CapteP196725"/>
    <property type="gene ID" value="CapteG196725"/>
</dbReference>
<dbReference type="OrthoDB" id="10045229at2759"/>
<evidence type="ECO:0000259" key="2">
    <source>
        <dbReference type="Pfam" id="PF15115"/>
    </source>
</evidence>
<sequence>MTNTKVVGLHSPYIPIFWFCTVQCPNPNHKYNSGYHGHFRSKSRTDFYCEYRTLAKPPPPKVFNKRMTNTAATHMFSKHDNRHSFMDDALYFEQGMGRKRIKSRCSSRFNPDLLTWMPLKRETDAAPPKKSVYKRDFRNAMTAIPPEMLVQPPMTSFDDQQPVTTSYRYAHGTDHPNKALLSVMSNRVLSSGSATNRIARPPKQKETVGSCMNWITAECKPRVPDATPMYVPHPPPPTAAPSKPLRNNFMSDTDAATSSEPKEGNSSAIAAL</sequence>
<dbReference type="AlphaFoldDB" id="R7U8U6"/>
<evidence type="ECO:0000256" key="1">
    <source>
        <dbReference type="SAM" id="MobiDB-lite"/>
    </source>
</evidence>
<organism evidence="3">
    <name type="scientific">Capitella teleta</name>
    <name type="common">Polychaete worm</name>
    <dbReference type="NCBI Taxonomy" id="283909"/>
    <lineage>
        <taxon>Eukaryota</taxon>
        <taxon>Metazoa</taxon>
        <taxon>Spiralia</taxon>
        <taxon>Lophotrochozoa</taxon>
        <taxon>Annelida</taxon>
        <taxon>Polychaeta</taxon>
        <taxon>Sedentaria</taxon>
        <taxon>Scolecida</taxon>
        <taxon>Capitellidae</taxon>
        <taxon>Capitella</taxon>
    </lineage>
</organism>
<dbReference type="InterPro" id="IPR029369">
    <property type="entry name" value="HDNR"/>
</dbReference>
<dbReference type="OMA" id="FVNEYRQ"/>
<dbReference type="EMBL" id="AMQN01008774">
    <property type="status" value="NOT_ANNOTATED_CDS"/>
    <property type="molecule type" value="Genomic_DNA"/>
</dbReference>
<reference evidence="5" key="1">
    <citation type="submission" date="2012-12" db="EMBL/GenBank/DDBJ databases">
        <authorList>
            <person name="Hellsten U."/>
            <person name="Grimwood J."/>
            <person name="Chapman J.A."/>
            <person name="Shapiro H."/>
            <person name="Aerts A."/>
            <person name="Otillar R.P."/>
            <person name="Terry A.Y."/>
            <person name="Boore J.L."/>
            <person name="Simakov O."/>
            <person name="Marletaz F."/>
            <person name="Cho S.-J."/>
            <person name="Edsinger-Gonzales E."/>
            <person name="Havlak P."/>
            <person name="Kuo D.-H."/>
            <person name="Larsson T."/>
            <person name="Lv J."/>
            <person name="Arendt D."/>
            <person name="Savage R."/>
            <person name="Osoegawa K."/>
            <person name="de Jong P."/>
            <person name="Lindberg D.R."/>
            <person name="Seaver E.C."/>
            <person name="Weisblat D.A."/>
            <person name="Putnam N.H."/>
            <person name="Grigoriev I.V."/>
            <person name="Rokhsar D.S."/>
        </authorList>
    </citation>
    <scope>NUCLEOTIDE SEQUENCE</scope>
    <source>
        <strain evidence="5">I ESC-2004</strain>
    </source>
</reference>
<dbReference type="EMBL" id="AMQN01008775">
    <property type="status" value="NOT_ANNOTATED_CDS"/>
    <property type="molecule type" value="Genomic_DNA"/>
</dbReference>
<feature type="compositionally biased region" description="Polar residues" evidence="1">
    <location>
        <begin position="248"/>
        <end position="272"/>
    </location>
</feature>
<reference evidence="4" key="3">
    <citation type="submission" date="2015-06" db="UniProtKB">
        <authorList>
            <consortium name="EnsemblMetazoa"/>
        </authorList>
    </citation>
    <scope>IDENTIFICATION</scope>
</reference>
<feature type="region of interest" description="Disordered" evidence="1">
    <location>
        <begin position="229"/>
        <end position="272"/>
    </location>
</feature>
<feature type="domain" description="Domain of unknown function with conserved HDNR motif" evidence="2">
    <location>
        <begin position="34"/>
        <end position="116"/>
    </location>
</feature>
<gene>
    <name evidence="3" type="ORF">CAPTEDRAFT_196725</name>
</gene>
<dbReference type="PANTHER" id="PTHR35539">
    <property type="entry name" value="CDNA SEQUENCE BC048562"/>
    <property type="match status" value="1"/>
</dbReference>